<keyword evidence="2" id="KW-0732">Signal</keyword>
<gene>
    <name evidence="3" type="ORF">CDAUBV1_LOCUS16307</name>
</gene>
<evidence type="ECO:0000313" key="3">
    <source>
        <dbReference type="EMBL" id="CAL5141023.1"/>
    </source>
</evidence>
<comment type="caution">
    <text evidence="3">The sequence shown here is derived from an EMBL/GenBank/DDBJ whole genome shotgun (WGS) entry which is preliminary data.</text>
</comment>
<feature type="chain" id="PRO_5043685419" evidence="2">
    <location>
        <begin position="17"/>
        <end position="106"/>
    </location>
</feature>
<evidence type="ECO:0000256" key="2">
    <source>
        <dbReference type="SAM" id="SignalP"/>
    </source>
</evidence>
<organism evidence="3 4">
    <name type="scientific">Calicophoron daubneyi</name>
    <name type="common">Rumen fluke</name>
    <name type="synonym">Paramphistomum daubneyi</name>
    <dbReference type="NCBI Taxonomy" id="300641"/>
    <lineage>
        <taxon>Eukaryota</taxon>
        <taxon>Metazoa</taxon>
        <taxon>Spiralia</taxon>
        <taxon>Lophotrochozoa</taxon>
        <taxon>Platyhelminthes</taxon>
        <taxon>Trematoda</taxon>
        <taxon>Digenea</taxon>
        <taxon>Plagiorchiida</taxon>
        <taxon>Pronocephalata</taxon>
        <taxon>Paramphistomoidea</taxon>
        <taxon>Paramphistomidae</taxon>
        <taxon>Calicophoron</taxon>
    </lineage>
</organism>
<sequence length="106" mass="11825">MKAVFVLLMGLAFAYGSSFSRNKNEEGIDQHIDEKNGARWMGHKSAEDDVPMALGAIEPSPEVLKKYIRRKLAPVRCQESGDSSNGAENVKDIRQKKSMPSKLKFI</sequence>
<name>A0AAV2TVX2_CALDB</name>
<accession>A0AAV2TVX2</accession>
<evidence type="ECO:0000256" key="1">
    <source>
        <dbReference type="SAM" id="MobiDB-lite"/>
    </source>
</evidence>
<dbReference type="AlphaFoldDB" id="A0AAV2TVX2"/>
<feature type="signal peptide" evidence="2">
    <location>
        <begin position="1"/>
        <end position="16"/>
    </location>
</feature>
<reference evidence="3" key="1">
    <citation type="submission" date="2024-06" db="EMBL/GenBank/DDBJ databases">
        <authorList>
            <person name="Liu X."/>
            <person name="Lenzi L."/>
            <person name="Haldenby T S."/>
            <person name="Uol C."/>
        </authorList>
    </citation>
    <scope>NUCLEOTIDE SEQUENCE</scope>
</reference>
<dbReference type="EMBL" id="CAXLJL010000822">
    <property type="protein sequence ID" value="CAL5141023.1"/>
    <property type="molecule type" value="Genomic_DNA"/>
</dbReference>
<dbReference type="Proteomes" id="UP001497525">
    <property type="component" value="Unassembled WGS sequence"/>
</dbReference>
<feature type="region of interest" description="Disordered" evidence="1">
    <location>
        <begin position="77"/>
        <end position="106"/>
    </location>
</feature>
<feature type="compositionally biased region" description="Basic residues" evidence="1">
    <location>
        <begin position="96"/>
        <end position="106"/>
    </location>
</feature>
<evidence type="ECO:0000313" key="4">
    <source>
        <dbReference type="Proteomes" id="UP001497525"/>
    </source>
</evidence>
<protein>
    <submittedName>
        <fullName evidence="3">Uncharacterized protein</fullName>
    </submittedName>
</protein>
<proteinExistence type="predicted"/>